<feature type="transmembrane region" description="Helical" evidence="1">
    <location>
        <begin position="9"/>
        <end position="28"/>
    </location>
</feature>
<sequence length="149" mass="16389">MSIFYFRPVLFPLALSSPLLSLSLFLSLTPFLPPYSHQFFPLRPYPCLSFLCLAFSCVIVCCPFLSPSPSSPSPPPLPLLLLKCLVNSIHYLISILLFFFSLSSEFFNGVLFFCGGGCGATYGRYAALMLLTKGLKVLSIVLQSCGIQK</sequence>
<feature type="transmembrane region" description="Helical" evidence="1">
    <location>
        <begin position="48"/>
        <end position="65"/>
    </location>
</feature>
<protein>
    <submittedName>
        <fullName evidence="2">Uncharacterized protein</fullName>
    </submittedName>
</protein>
<feature type="transmembrane region" description="Helical" evidence="1">
    <location>
        <begin position="77"/>
        <end position="100"/>
    </location>
</feature>
<keyword evidence="1" id="KW-0812">Transmembrane</keyword>
<dbReference type="EMBL" id="HBUF01597830">
    <property type="protein sequence ID" value="CAG6775258.1"/>
    <property type="molecule type" value="Transcribed_RNA"/>
</dbReference>
<feature type="transmembrane region" description="Helical" evidence="1">
    <location>
        <begin position="106"/>
        <end position="127"/>
    </location>
</feature>
<evidence type="ECO:0000256" key="1">
    <source>
        <dbReference type="SAM" id="Phobius"/>
    </source>
</evidence>
<keyword evidence="1" id="KW-0472">Membrane</keyword>
<reference evidence="2" key="1">
    <citation type="submission" date="2021-05" db="EMBL/GenBank/DDBJ databases">
        <authorList>
            <person name="Alioto T."/>
            <person name="Alioto T."/>
            <person name="Gomez Garrido J."/>
        </authorList>
    </citation>
    <scope>NUCLEOTIDE SEQUENCE</scope>
</reference>
<organism evidence="2">
    <name type="scientific">Cacopsylla melanoneura</name>
    <dbReference type="NCBI Taxonomy" id="428564"/>
    <lineage>
        <taxon>Eukaryota</taxon>
        <taxon>Metazoa</taxon>
        <taxon>Ecdysozoa</taxon>
        <taxon>Arthropoda</taxon>
        <taxon>Hexapoda</taxon>
        <taxon>Insecta</taxon>
        <taxon>Pterygota</taxon>
        <taxon>Neoptera</taxon>
        <taxon>Paraneoptera</taxon>
        <taxon>Hemiptera</taxon>
        <taxon>Sternorrhyncha</taxon>
        <taxon>Psylloidea</taxon>
        <taxon>Psyllidae</taxon>
        <taxon>Psyllinae</taxon>
        <taxon>Cacopsylla</taxon>
    </lineage>
</organism>
<proteinExistence type="predicted"/>
<evidence type="ECO:0000313" key="2">
    <source>
        <dbReference type="EMBL" id="CAG6775258.1"/>
    </source>
</evidence>
<dbReference type="AlphaFoldDB" id="A0A8D9F2H0"/>
<name>A0A8D9F2H0_9HEMI</name>
<accession>A0A8D9F2H0</accession>
<keyword evidence="1" id="KW-1133">Transmembrane helix</keyword>